<comment type="caution">
    <text evidence="1">The sequence shown here is derived from an EMBL/GenBank/DDBJ whole genome shotgun (WGS) entry which is preliminary data.</text>
</comment>
<protein>
    <submittedName>
        <fullName evidence="1">Uncharacterized protein</fullName>
    </submittedName>
</protein>
<reference evidence="1 2" key="1">
    <citation type="journal article" date="2021" name="BMC Biol.">
        <title>Horizontally acquired antibacterial genes associated with adaptive radiation of ladybird beetles.</title>
        <authorList>
            <person name="Li H.S."/>
            <person name="Tang X.F."/>
            <person name="Huang Y.H."/>
            <person name="Xu Z.Y."/>
            <person name="Chen M.L."/>
            <person name="Du X.Y."/>
            <person name="Qiu B.Y."/>
            <person name="Chen P.T."/>
            <person name="Zhang W."/>
            <person name="Slipinski A."/>
            <person name="Escalona H.E."/>
            <person name="Waterhouse R.M."/>
            <person name="Zwick A."/>
            <person name="Pang H."/>
        </authorList>
    </citation>
    <scope>NUCLEOTIDE SEQUENCE [LARGE SCALE GENOMIC DNA]</scope>
    <source>
        <strain evidence="1">SYSU2018</strain>
    </source>
</reference>
<evidence type="ECO:0000313" key="1">
    <source>
        <dbReference type="EMBL" id="KAL3277853.1"/>
    </source>
</evidence>
<name>A0ABD2NGP9_9CUCU</name>
<dbReference type="Proteomes" id="UP001516400">
    <property type="component" value="Unassembled WGS sequence"/>
</dbReference>
<dbReference type="AlphaFoldDB" id="A0ABD2NGP9"/>
<gene>
    <name evidence="1" type="ORF">HHI36_013194</name>
</gene>
<dbReference type="EMBL" id="JABFTP020000103">
    <property type="protein sequence ID" value="KAL3277853.1"/>
    <property type="molecule type" value="Genomic_DNA"/>
</dbReference>
<evidence type="ECO:0000313" key="2">
    <source>
        <dbReference type="Proteomes" id="UP001516400"/>
    </source>
</evidence>
<accession>A0ABD2NGP9</accession>
<proteinExistence type="predicted"/>
<sequence length="145" mass="16766">MLSQGEVLKWSIKQCHQVEEDYLCDQDSSVEASECMLNILKNHTEDCSRMKIFHSPDLKLSEDGNILSMENLKIMEICPQQTKHYFVPSMAILHTRCVVSNTRKEIFPTVTIIEEKYIISPKKTVFPRKSNDMESSKNENIPDIT</sequence>
<keyword evidence="2" id="KW-1185">Reference proteome</keyword>
<organism evidence="1 2">
    <name type="scientific">Cryptolaemus montrouzieri</name>
    <dbReference type="NCBI Taxonomy" id="559131"/>
    <lineage>
        <taxon>Eukaryota</taxon>
        <taxon>Metazoa</taxon>
        <taxon>Ecdysozoa</taxon>
        <taxon>Arthropoda</taxon>
        <taxon>Hexapoda</taxon>
        <taxon>Insecta</taxon>
        <taxon>Pterygota</taxon>
        <taxon>Neoptera</taxon>
        <taxon>Endopterygota</taxon>
        <taxon>Coleoptera</taxon>
        <taxon>Polyphaga</taxon>
        <taxon>Cucujiformia</taxon>
        <taxon>Coccinelloidea</taxon>
        <taxon>Coccinellidae</taxon>
        <taxon>Scymninae</taxon>
        <taxon>Scymnini</taxon>
        <taxon>Cryptolaemus</taxon>
    </lineage>
</organism>